<protein>
    <submittedName>
        <fullName evidence="1">Uncharacterized protein</fullName>
    </submittedName>
</protein>
<organism evidence="1 2">
    <name type="scientific">Candidatus Sulfurimonas baltica</name>
    <dbReference type="NCBI Taxonomy" id="2740404"/>
    <lineage>
        <taxon>Bacteria</taxon>
        <taxon>Pseudomonadati</taxon>
        <taxon>Campylobacterota</taxon>
        <taxon>Epsilonproteobacteria</taxon>
        <taxon>Campylobacterales</taxon>
        <taxon>Sulfurimonadaceae</taxon>
        <taxon>Sulfurimonas</taxon>
    </lineage>
</organism>
<sequence length="85" mass="9584">MNHKTTTLEWLEDTFKGARYVSKPQAGKVLSVSTASINNYMTQHQNRLESVKLNPQSKQSAVRISLDSLATFIDNLSNTKDIQDE</sequence>
<name>A0A7S7LUG1_9BACT</name>
<dbReference type="EMBL" id="CP054492">
    <property type="protein sequence ID" value="QOY50914.1"/>
    <property type="molecule type" value="Genomic_DNA"/>
</dbReference>
<proteinExistence type="predicted"/>
<evidence type="ECO:0000313" key="1">
    <source>
        <dbReference type="EMBL" id="QOY50914.1"/>
    </source>
</evidence>
<gene>
    <name evidence="1" type="ORF">HUE88_07095</name>
</gene>
<dbReference type="KEGG" id="sbal:HUE88_07095"/>
<keyword evidence="2" id="KW-1185">Reference proteome</keyword>
<evidence type="ECO:0000313" key="2">
    <source>
        <dbReference type="Proteomes" id="UP000593994"/>
    </source>
</evidence>
<dbReference type="Proteomes" id="UP000593994">
    <property type="component" value="Chromosome"/>
</dbReference>
<dbReference type="RefSeq" id="WP_194368034.1">
    <property type="nucleotide sequence ID" value="NZ_CP054492.1"/>
</dbReference>
<dbReference type="AlphaFoldDB" id="A0A7S7LUG1"/>
<accession>A0A7S7LUG1</accession>
<reference evidence="1 2" key="1">
    <citation type="submission" date="2020-05" db="EMBL/GenBank/DDBJ databases">
        <title>Sulfurimonas marisnigri, sp. nov., and Sulfurimonas baltica, sp. nov., manganese oxide reducing chemolithoautotrophs of the class Epsilonproteobacteria isolated from the pelagic redoxclines of the Black and Baltic Seas and emended description of the genus Sulfurimonas.</title>
        <authorList>
            <person name="Henkel J.V."/>
            <person name="Laudan C."/>
            <person name="Werner J."/>
            <person name="Neu T."/>
            <person name="Plewe S."/>
            <person name="Sproer C."/>
            <person name="Bunk B."/>
            <person name="Schulz-Vogt H.N."/>
        </authorList>
    </citation>
    <scope>NUCLEOTIDE SEQUENCE [LARGE SCALE GENOMIC DNA]</scope>
    <source>
        <strain evidence="1 2">GD2</strain>
    </source>
</reference>